<dbReference type="EMBL" id="PDLM01000007">
    <property type="protein sequence ID" value="RDW72874.1"/>
    <property type="molecule type" value="Genomic_DNA"/>
</dbReference>
<feature type="domain" description="FAS1" evidence="1">
    <location>
        <begin position="20"/>
        <end position="156"/>
    </location>
</feature>
<dbReference type="PROSITE" id="PS50213">
    <property type="entry name" value="FAS1"/>
    <property type="match status" value="2"/>
</dbReference>
<dbReference type="Gene3D" id="2.30.180.10">
    <property type="entry name" value="FAS1 domain"/>
    <property type="match status" value="2"/>
</dbReference>
<sequence length="373" mass="40125">MHEHLRDFVLAQASPPVHFEGSLLELLAASEHTTLFAECLSRYPSLVALLNEPSADLTIFAPTNQALASHHAASPLDLDEATLRYHILPTALPLSRILAITLSSAPTLLEPAGLNGPLRLNIAVDAQGLSIDASARATAFDTFARNSVVHSINQLLAVPPPRSQVVAQLPAATFGQFTRAFATTGLDAELKRAGTGGTVFAPTDAAFAALGEGVSRFLFEDDQGSRFLKALLRYHVVPQHTVYSNAYYGPPSPPVEETPETKAADVKAHSEANAAVPKVEDPRKPTFPRGRRHWDVPTLLAGDDLSVDVFRYGTLIALQVNGIAEFPAENIFANDGVIHPITKLLVPPELRAYTNGNGDITVEELQKGLEKYV</sequence>
<dbReference type="STRING" id="1849047.A0A3D8RG80"/>
<protein>
    <recommendedName>
        <fullName evidence="1">FAS1 domain-containing protein</fullName>
    </recommendedName>
</protein>
<dbReference type="OrthoDB" id="7700931at2759"/>
<evidence type="ECO:0000313" key="2">
    <source>
        <dbReference type="EMBL" id="RDW72874.1"/>
    </source>
</evidence>
<dbReference type="Proteomes" id="UP000256645">
    <property type="component" value="Unassembled WGS sequence"/>
</dbReference>
<name>A0A3D8RG80_9HELO</name>
<dbReference type="SUPFAM" id="SSF82153">
    <property type="entry name" value="FAS1 domain"/>
    <property type="match status" value="2"/>
</dbReference>
<dbReference type="PANTHER" id="PTHR10900">
    <property type="entry name" value="PERIOSTIN-RELATED"/>
    <property type="match status" value="1"/>
</dbReference>
<reference evidence="2 3" key="1">
    <citation type="journal article" date="2018" name="IMA Fungus">
        <title>IMA Genome-F 9: Draft genome sequence of Annulohypoxylon stygium, Aspergillus mulundensis, Berkeleyomyces basicola (syn. Thielaviopsis basicola), Ceratocystis smalleyi, two Cercospora beticola strains, Coleophoma cylindrospora, Fusarium fracticaudum, Phialophora cf. hyalina, and Morchella septimelata.</title>
        <authorList>
            <person name="Wingfield B.D."/>
            <person name="Bills G.F."/>
            <person name="Dong Y."/>
            <person name="Huang W."/>
            <person name="Nel W.J."/>
            <person name="Swalarsk-Parry B.S."/>
            <person name="Vaghefi N."/>
            <person name="Wilken P.M."/>
            <person name="An Z."/>
            <person name="de Beer Z.W."/>
            <person name="De Vos L."/>
            <person name="Chen L."/>
            <person name="Duong T.A."/>
            <person name="Gao Y."/>
            <person name="Hammerbacher A."/>
            <person name="Kikkert J.R."/>
            <person name="Li Y."/>
            <person name="Li H."/>
            <person name="Li K."/>
            <person name="Li Q."/>
            <person name="Liu X."/>
            <person name="Ma X."/>
            <person name="Naidoo K."/>
            <person name="Pethybridge S.J."/>
            <person name="Sun J."/>
            <person name="Steenkamp E.T."/>
            <person name="van der Nest M.A."/>
            <person name="van Wyk S."/>
            <person name="Wingfield M.J."/>
            <person name="Xiong C."/>
            <person name="Yue Q."/>
            <person name="Zhang X."/>
        </authorList>
    </citation>
    <scope>NUCLEOTIDE SEQUENCE [LARGE SCALE GENOMIC DNA]</scope>
    <source>
        <strain evidence="2 3">BP6252</strain>
    </source>
</reference>
<feature type="domain" description="FAS1" evidence="1">
    <location>
        <begin position="161"/>
        <end position="345"/>
    </location>
</feature>
<organism evidence="2 3">
    <name type="scientific">Coleophoma cylindrospora</name>
    <dbReference type="NCBI Taxonomy" id="1849047"/>
    <lineage>
        <taxon>Eukaryota</taxon>
        <taxon>Fungi</taxon>
        <taxon>Dikarya</taxon>
        <taxon>Ascomycota</taxon>
        <taxon>Pezizomycotina</taxon>
        <taxon>Leotiomycetes</taxon>
        <taxon>Helotiales</taxon>
        <taxon>Dermateaceae</taxon>
        <taxon>Coleophoma</taxon>
    </lineage>
</organism>
<dbReference type="InterPro" id="IPR036378">
    <property type="entry name" value="FAS1_dom_sf"/>
</dbReference>
<proteinExistence type="predicted"/>
<dbReference type="SMART" id="SM00554">
    <property type="entry name" value="FAS1"/>
    <property type="match status" value="2"/>
</dbReference>
<dbReference type="InterPro" id="IPR000782">
    <property type="entry name" value="FAS1_domain"/>
</dbReference>
<dbReference type="PANTHER" id="PTHR10900:SF125">
    <property type="entry name" value="FAS1 DOMAIN-CONTAINING PROTEIN YLR001C"/>
    <property type="match status" value="1"/>
</dbReference>
<evidence type="ECO:0000313" key="3">
    <source>
        <dbReference type="Proteomes" id="UP000256645"/>
    </source>
</evidence>
<gene>
    <name evidence="2" type="ORF">BP6252_06781</name>
</gene>
<accession>A0A3D8RG80</accession>
<evidence type="ECO:0000259" key="1">
    <source>
        <dbReference type="PROSITE" id="PS50213"/>
    </source>
</evidence>
<keyword evidence="3" id="KW-1185">Reference proteome</keyword>
<dbReference type="Pfam" id="PF02469">
    <property type="entry name" value="Fasciclin"/>
    <property type="match status" value="2"/>
</dbReference>
<dbReference type="InterPro" id="IPR050904">
    <property type="entry name" value="Adhesion/Biosynth-related"/>
</dbReference>
<dbReference type="AlphaFoldDB" id="A0A3D8RG80"/>
<comment type="caution">
    <text evidence="2">The sequence shown here is derived from an EMBL/GenBank/DDBJ whole genome shotgun (WGS) entry which is preliminary data.</text>
</comment>